<sequence length="482" mass="54845">APYTPQHNGLAKRRNRTLLNMARCMLKGKGLPKCYWGKAVNTTAYVLNRCPTKRMKDNTPEELWTGHKPRAYKLYNPTSKKVVISINVIVDEKSQWKWSSKTNKQVTMQLEDGVNDAAITYQPIVNQNQGTNHEEDMNTSSDDDDDDDKIQLSSVPAQAPRRSTRNRFPSVRLNDHEINTDSEVNEDAMKEELHSIEKNHTWKLVKLPPHKKAISVKWVFKVKKNPDGNIVKHKARLVARGFLQQEGIDYTEVYAPVARMETIRLVIAIAVHTIGHNVANIEKFKGGLKNEFEMSDLGKLNYFLDEQAVDATLFKQVVGSLRFICNIRPDINYAVGSVSRFMSKPKTSHLIAAKRILRYLKGTQDYGLAFPTSNNETQIELEGFSDSGWCGDKDDRRSTSRYWFRFRNSPISWSSKKHNIVALSSCEAEYVVAAQAACQVVWLESLFDELKINYAKAMRLNVDNKSAMSLAKIPLQMEGQST</sequence>
<gene>
    <name evidence="3" type="ORF">L195_g011118</name>
</gene>
<dbReference type="EMBL" id="ASHM01006853">
    <property type="protein sequence ID" value="PNY14437.1"/>
    <property type="molecule type" value="Genomic_DNA"/>
</dbReference>
<dbReference type="InterPro" id="IPR001584">
    <property type="entry name" value="Integrase_cat-core"/>
</dbReference>
<dbReference type="InterPro" id="IPR012337">
    <property type="entry name" value="RNaseH-like_sf"/>
</dbReference>
<comment type="caution">
    <text evidence="3">The sequence shown here is derived from an EMBL/GenBank/DDBJ whole genome shotgun (WGS) entry which is preliminary data.</text>
</comment>
<protein>
    <submittedName>
        <fullName evidence="3">Putative copia-type protein</fullName>
    </submittedName>
</protein>
<dbReference type="Gene3D" id="3.30.420.10">
    <property type="entry name" value="Ribonuclease H-like superfamily/Ribonuclease H"/>
    <property type="match status" value="1"/>
</dbReference>
<dbReference type="InterPro" id="IPR057670">
    <property type="entry name" value="SH3_retrovirus"/>
</dbReference>
<dbReference type="CDD" id="cd09272">
    <property type="entry name" value="RNase_HI_RT_Ty1"/>
    <property type="match status" value="1"/>
</dbReference>
<proteinExistence type="predicted"/>
<dbReference type="PANTHER" id="PTHR11439">
    <property type="entry name" value="GAG-POL-RELATED RETROTRANSPOSON"/>
    <property type="match status" value="1"/>
</dbReference>
<dbReference type="SUPFAM" id="SSF53098">
    <property type="entry name" value="Ribonuclease H-like"/>
    <property type="match status" value="1"/>
</dbReference>
<feature type="domain" description="Integrase catalytic" evidence="2">
    <location>
        <begin position="1"/>
        <end position="68"/>
    </location>
</feature>
<dbReference type="Pfam" id="PF25597">
    <property type="entry name" value="SH3_retrovirus"/>
    <property type="match status" value="1"/>
</dbReference>
<organism evidence="3 4">
    <name type="scientific">Trifolium pratense</name>
    <name type="common">Red clover</name>
    <dbReference type="NCBI Taxonomy" id="57577"/>
    <lineage>
        <taxon>Eukaryota</taxon>
        <taxon>Viridiplantae</taxon>
        <taxon>Streptophyta</taxon>
        <taxon>Embryophyta</taxon>
        <taxon>Tracheophyta</taxon>
        <taxon>Spermatophyta</taxon>
        <taxon>Magnoliopsida</taxon>
        <taxon>eudicotyledons</taxon>
        <taxon>Gunneridae</taxon>
        <taxon>Pentapetalae</taxon>
        <taxon>rosids</taxon>
        <taxon>fabids</taxon>
        <taxon>Fabales</taxon>
        <taxon>Fabaceae</taxon>
        <taxon>Papilionoideae</taxon>
        <taxon>50 kb inversion clade</taxon>
        <taxon>NPAAA clade</taxon>
        <taxon>Hologalegina</taxon>
        <taxon>IRL clade</taxon>
        <taxon>Trifolieae</taxon>
        <taxon>Trifolium</taxon>
    </lineage>
</organism>
<evidence type="ECO:0000256" key="1">
    <source>
        <dbReference type="SAM" id="MobiDB-lite"/>
    </source>
</evidence>
<accession>A0A2K3PGM7</accession>
<reference evidence="3 4" key="2">
    <citation type="journal article" date="2017" name="Front. Plant Sci.">
        <title>Gene Classification and Mining of Molecular Markers Useful in Red Clover (Trifolium pratense) Breeding.</title>
        <authorList>
            <person name="Istvanek J."/>
            <person name="Dluhosova J."/>
            <person name="Dluhos P."/>
            <person name="Patkova L."/>
            <person name="Nedelnik J."/>
            <person name="Repkova J."/>
        </authorList>
    </citation>
    <scope>NUCLEOTIDE SEQUENCE [LARGE SCALE GENOMIC DNA]</scope>
    <source>
        <strain evidence="4">cv. Tatra</strain>
        <tissue evidence="3">Young leaves</tissue>
    </source>
</reference>
<evidence type="ECO:0000313" key="4">
    <source>
        <dbReference type="Proteomes" id="UP000236291"/>
    </source>
</evidence>
<reference evidence="3 4" key="1">
    <citation type="journal article" date="2014" name="Am. J. Bot.">
        <title>Genome assembly and annotation for red clover (Trifolium pratense; Fabaceae).</title>
        <authorList>
            <person name="Istvanek J."/>
            <person name="Jaros M."/>
            <person name="Krenek A."/>
            <person name="Repkova J."/>
        </authorList>
    </citation>
    <scope>NUCLEOTIDE SEQUENCE [LARGE SCALE GENOMIC DNA]</scope>
    <source>
        <strain evidence="4">cv. Tatra</strain>
        <tissue evidence="3">Young leaves</tissue>
    </source>
</reference>
<dbReference type="InterPro" id="IPR013103">
    <property type="entry name" value="RVT_2"/>
</dbReference>
<dbReference type="InterPro" id="IPR036397">
    <property type="entry name" value="RNaseH_sf"/>
</dbReference>
<name>A0A2K3PGM7_TRIPR</name>
<evidence type="ECO:0000259" key="2">
    <source>
        <dbReference type="PROSITE" id="PS50994"/>
    </source>
</evidence>
<dbReference type="Proteomes" id="UP000236291">
    <property type="component" value="Unassembled WGS sequence"/>
</dbReference>
<feature type="non-terminal residue" evidence="3">
    <location>
        <position position="1"/>
    </location>
</feature>
<dbReference type="AlphaFoldDB" id="A0A2K3PGM7"/>
<dbReference type="Pfam" id="PF07727">
    <property type="entry name" value="RVT_2"/>
    <property type="match status" value="1"/>
</dbReference>
<dbReference type="GO" id="GO:0003676">
    <property type="term" value="F:nucleic acid binding"/>
    <property type="evidence" value="ECO:0007669"/>
    <property type="project" value="InterPro"/>
</dbReference>
<dbReference type="GO" id="GO:0015074">
    <property type="term" value="P:DNA integration"/>
    <property type="evidence" value="ECO:0007669"/>
    <property type="project" value="InterPro"/>
</dbReference>
<feature type="region of interest" description="Disordered" evidence="1">
    <location>
        <begin position="124"/>
        <end position="169"/>
    </location>
</feature>
<evidence type="ECO:0000313" key="3">
    <source>
        <dbReference type="EMBL" id="PNY14437.1"/>
    </source>
</evidence>
<dbReference type="PANTHER" id="PTHR11439:SF515">
    <property type="entry name" value="GAG-POL POLYPROTEIN"/>
    <property type="match status" value="1"/>
</dbReference>
<dbReference type="PROSITE" id="PS50994">
    <property type="entry name" value="INTEGRASE"/>
    <property type="match status" value="1"/>
</dbReference>